<accession>A0A6N4SS29</accession>
<dbReference type="AlphaFoldDB" id="A0A6N4SS29"/>
<dbReference type="PROSITE" id="PS51257">
    <property type="entry name" value="PROKAR_LIPOPROTEIN"/>
    <property type="match status" value="1"/>
</dbReference>
<evidence type="ECO:0008006" key="3">
    <source>
        <dbReference type="Google" id="ProtNLM"/>
    </source>
</evidence>
<protein>
    <recommendedName>
        <fullName evidence="3">Lipoprotein</fullName>
    </recommendedName>
</protein>
<reference evidence="1 2" key="1">
    <citation type="journal article" date="2007" name="Appl. Environ. Microbiol.">
        <title>Genome sequence of the cellulolytic gliding bacterium Cytophaga hutchinsonii.</title>
        <authorList>
            <person name="Xie G."/>
            <person name="Bruce D.C."/>
            <person name="Challacombe J.F."/>
            <person name="Chertkov O."/>
            <person name="Detter J.C."/>
            <person name="Gilna P."/>
            <person name="Han C.S."/>
            <person name="Lucas S."/>
            <person name="Misra M."/>
            <person name="Myers G.L."/>
            <person name="Richardson P."/>
            <person name="Tapia R."/>
            <person name="Thayer N."/>
            <person name="Thompson L.S."/>
            <person name="Brettin T.S."/>
            <person name="Henrissat B."/>
            <person name="Wilson D.B."/>
            <person name="McBride M.J."/>
        </authorList>
    </citation>
    <scope>NUCLEOTIDE SEQUENCE [LARGE SCALE GENOMIC DNA]</scope>
    <source>
        <strain evidence="2">ATCC 33406 / DSM 1761 / CIP 103989 / NBRC 15051 / NCIMB 9469 / D465</strain>
    </source>
</reference>
<dbReference type="KEGG" id="chu:CHU_1898"/>
<organism evidence="1 2">
    <name type="scientific">Cytophaga hutchinsonii (strain ATCC 33406 / DSM 1761 / CIP 103989 / NBRC 15051 / NCIMB 9469 / D465)</name>
    <dbReference type="NCBI Taxonomy" id="269798"/>
    <lineage>
        <taxon>Bacteria</taxon>
        <taxon>Pseudomonadati</taxon>
        <taxon>Bacteroidota</taxon>
        <taxon>Cytophagia</taxon>
        <taxon>Cytophagales</taxon>
        <taxon>Cytophagaceae</taxon>
        <taxon>Cytophaga</taxon>
    </lineage>
</organism>
<proteinExistence type="predicted"/>
<keyword evidence="2" id="KW-1185">Reference proteome</keyword>
<name>A0A6N4SS29_CYTH3</name>
<dbReference type="EMBL" id="CP000383">
    <property type="protein sequence ID" value="ABG59164.1"/>
    <property type="molecule type" value="Genomic_DNA"/>
</dbReference>
<sequence length="182" mass="20889">MKKIFYLFILILSFYACNVKEQSEIQKEVLASEEVIEIDADDLLKSFAKDSSASADKYIGKVLSVHGKVRFFEQLDTIVFTKNDSLPDIIKWVVERLESDINTSNIIFKEVVSTKNMPSYSLNATFPREYRKDLIGIKEKSNINVKGKLEHISTIYQEMPDSSKKTLTYMLSLQGCVLEKKK</sequence>
<gene>
    <name evidence="1" type="ordered locus">CHU_1898</name>
</gene>
<evidence type="ECO:0000313" key="2">
    <source>
        <dbReference type="Proteomes" id="UP000001822"/>
    </source>
</evidence>
<evidence type="ECO:0000313" key="1">
    <source>
        <dbReference type="EMBL" id="ABG59164.1"/>
    </source>
</evidence>
<dbReference type="OrthoDB" id="961329at2"/>
<dbReference type="Pfam" id="PF12869">
    <property type="entry name" value="tRNA_anti-like"/>
    <property type="match status" value="1"/>
</dbReference>
<dbReference type="InterPro" id="IPR024422">
    <property type="entry name" value="Protein_unknown_function_OB"/>
</dbReference>
<dbReference type="Proteomes" id="UP000001822">
    <property type="component" value="Chromosome"/>
</dbReference>
<dbReference type="RefSeq" id="WP_011585281.1">
    <property type="nucleotide sequence ID" value="NC_008255.1"/>
</dbReference>